<protein>
    <submittedName>
        <fullName evidence="1">Uncharacterized protein</fullName>
    </submittedName>
</protein>
<evidence type="ECO:0000313" key="2">
    <source>
        <dbReference type="Proteomes" id="UP000593571"/>
    </source>
</evidence>
<accession>A0A7J8KAN6</accession>
<proteinExistence type="predicted"/>
<gene>
    <name evidence="1" type="ORF">HJG63_007816</name>
</gene>
<dbReference type="AlphaFoldDB" id="A0A7J8KAN6"/>
<evidence type="ECO:0000313" key="1">
    <source>
        <dbReference type="EMBL" id="KAF6505936.1"/>
    </source>
</evidence>
<dbReference type="Proteomes" id="UP000593571">
    <property type="component" value="Unassembled WGS sequence"/>
</dbReference>
<organism evidence="1 2">
    <name type="scientific">Rousettus aegyptiacus</name>
    <name type="common">Egyptian fruit bat</name>
    <name type="synonym">Pteropus aegyptiacus</name>
    <dbReference type="NCBI Taxonomy" id="9407"/>
    <lineage>
        <taxon>Eukaryota</taxon>
        <taxon>Metazoa</taxon>
        <taxon>Chordata</taxon>
        <taxon>Craniata</taxon>
        <taxon>Vertebrata</taxon>
        <taxon>Euteleostomi</taxon>
        <taxon>Mammalia</taxon>
        <taxon>Eutheria</taxon>
        <taxon>Laurasiatheria</taxon>
        <taxon>Chiroptera</taxon>
        <taxon>Yinpterochiroptera</taxon>
        <taxon>Pteropodoidea</taxon>
        <taxon>Pteropodidae</taxon>
        <taxon>Rousettinae</taxon>
        <taxon>Rousettus</taxon>
    </lineage>
</organism>
<name>A0A7J8KAN6_ROUAE</name>
<sequence length="200" mass="22069">MPRKLRWGCSYQGIHPGSHGADLKGWHQTEHVCREEDGNKAFCGWESGVWGRRTSPESSDDSLTGSQVVLRSGWCQSILLLFPTSFSGLQTSHCWQNPPLHCRNLGDSLEGRKILFGLVHPTQGRHLSFCGFRASVPAVLLTSLKHTSSGKSHLITASWVRQKLCYECPEHPLGTAVNLLVSGLLQGVALGLWRDLYPGI</sequence>
<dbReference type="EMBL" id="JACASE010000001">
    <property type="protein sequence ID" value="KAF6505936.1"/>
    <property type="molecule type" value="Genomic_DNA"/>
</dbReference>
<keyword evidence="2" id="KW-1185">Reference proteome</keyword>
<comment type="caution">
    <text evidence="1">The sequence shown here is derived from an EMBL/GenBank/DDBJ whole genome shotgun (WGS) entry which is preliminary data.</text>
</comment>
<reference evidence="1 2" key="1">
    <citation type="journal article" date="2020" name="Nature">
        <title>Six reference-quality genomes reveal evolution of bat adaptations.</title>
        <authorList>
            <person name="Jebb D."/>
            <person name="Huang Z."/>
            <person name="Pippel M."/>
            <person name="Hughes G.M."/>
            <person name="Lavrichenko K."/>
            <person name="Devanna P."/>
            <person name="Winkler S."/>
            <person name="Jermiin L.S."/>
            <person name="Skirmuntt E.C."/>
            <person name="Katzourakis A."/>
            <person name="Burkitt-Gray L."/>
            <person name="Ray D.A."/>
            <person name="Sullivan K.A.M."/>
            <person name="Roscito J.G."/>
            <person name="Kirilenko B.M."/>
            <person name="Davalos L.M."/>
            <person name="Corthals A.P."/>
            <person name="Power M.L."/>
            <person name="Jones G."/>
            <person name="Ransome R.D."/>
            <person name="Dechmann D.K.N."/>
            <person name="Locatelli A.G."/>
            <person name="Puechmaille S.J."/>
            <person name="Fedrigo O."/>
            <person name="Jarvis E.D."/>
            <person name="Hiller M."/>
            <person name="Vernes S.C."/>
            <person name="Myers E.W."/>
            <person name="Teeling E.C."/>
        </authorList>
    </citation>
    <scope>NUCLEOTIDE SEQUENCE [LARGE SCALE GENOMIC DNA]</scope>
    <source>
        <strain evidence="1">MRouAeg1</strain>
        <tissue evidence="1">Muscle</tissue>
    </source>
</reference>